<reference evidence="1 2" key="1">
    <citation type="submission" date="2020-07" db="EMBL/GenBank/DDBJ databases">
        <title>Genomic Encyclopedia of Type Strains, Phase IV (KMG-IV): sequencing the most valuable type-strain genomes for metagenomic binning, comparative biology and taxonomic classification.</title>
        <authorList>
            <person name="Goeker M."/>
        </authorList>
    </citation>
    <scope>NUCLEOTIDE SEQUENCE [LARGE SCALE GENOMIC DNA]</scope>
    <source>
        <strain evidence="1 2">DSM 45533</strain>
    </source>
</reference>
<evidence type="ECO:0000313" key="1">
    <source>
        <dbReference type="EMBL" id="MBA2896287.1"/>
    </source>
</evidence>
<dbReference type="Proteomes" id="UP000530928">
    <property type="component" value="Unassembled WGS sequence"/>
</dbReference>
<accession>A0A7W0HUT5</accession>
<comment type="caution">
    <text evidence="1">The sequence shown here is derived from an EMBL/GenBank/DDBJ whole genome shotgun (WGS) entry which is preliminary data.</text>
</comment>
<dbReference type="EMBL" id="JACDUR010000008">
    <property type="protein sequence ID" value="MBA2896287.1"/>
    <property type="molecule type" value="Genomic_DNA"/>
</dbReference>
<name>A0A7W0HUT5_9ACTN</name>
<gene>
    <name evidence="1" type="ORF">HNR30_007678</name>
</gene>
<dbReference type="RefSeq" id="WP_181614987.1">
    <property type="nucleotide sequence ID" value="NZ_BAABAM010000007.1"/>
</dbReference>
<organism evidence="1 2">
    <name type="scientific">Nonomuraea soli</name>
    <dbReference type="NCBI Taxonomy" id="1032476"/>
    <lineage>
        <taxon>Bacteria</taxon>
        <taxon>Bacillati</taxon>
        <taxon>Actinomycetota</taxon>
        <taxon>Actinomycetes</taxon>
        <taxon>Streptosporangiales</taxon>
        <taxon>Streptosporangiaceae</taxon>
        <taxon>Nonomuraea</taxon>
    </lineage>
</organism>
<sequence>MMAIVKVAPLAYFPAACEEAVGLAVPPEPPHAAVARATALITPSNRARIANSHLSYAWIPVSVDPGAFLCIVRSAKATKYRGISRQLLVETDRPHQPEWVK</sequence>
<proteinExistence type="predicted"/>
<keyword evidence="2" id="KW-1185">Reference proteome</keyword>
<protein>
    <submittedName>
        <fullName evidence="1">Uncharacterized protein</fullName>
    </submittedName>
</protein>
<evidence type="ECO:0000313" key="2">
    <source>
        <dbReference type="Proteomes" id="UP000530928"/>
    </source>
</evidence>
<dbReference type="AlphaFoldDB" id="A0A7W0HUT5"/>